<evidence type="ECO:0000313" key="1">
    <source>
        <dbReference type="EMBL" id="SVB01846.1"/>
    </source>
</evidence>
<feature type="non-terminal residue" evidence="1">
    <location>
        <position position="37"/>
    </location>
</feature>
<sequence length="37" mass="4195">MPFSEPTLTIGMEEEYLIVDPETRDLAEPPDEALNKC</sequence>
<dbReference type="InterPro" id="IPR014746">
    <property type="entry name" value="Gln_synth/guanido_kin_cat_dom"/>
</dbReference>
<dbReference type="EMBL" id="UINC01025724">
    <property type="protein sequence ID" value="SVB01846.1"/>
    <property type="molecule type" value="Genomic_DNA"/>
</dbReference>
<accession>A0A382AK05</accession>
<evidence type="ECO:0008006" key="2">
    <source>
        <dbReference type="Google" id="ProtNLM"/>
    </source>
</evidence>
<dbReference type="AlphaFoldDB" id="A0A382AK05"/>
<name>A0A382AK05_9ZZZZ</name>
<protein>
    <recommendedName>
        <fullName evidence="2">GS catalytic domain-containing protein</fullName>
    </recommendedName>
</protein>
<gene>
    <name evidence="1" type="ORF">METZ01_LOCUS154700</name>
</gene>
<dbReference type="Gene3D" id="3.30.590.20">
    <property type="match status" value="1"/>
</dbReference>
<proteinExistence type="predicted"/>
<reference evidence="1" key="1">
    <citation type="submission" date="2018-05" db="EMBL/GenBank/DDBJ databases">
        <authorList>
            <person name="Lanie J.A."/>
            <person name="Ng W.-L."/>
            <person name="Kazmierczak K.M."/>
            <person name="Andrzejewski T.M."/>
            <person name="Davidsen T.M."/>
            <person name="Wayne K.J."/>
            <person name="Tettelin H."/>
            <person name="Glass J.I."/>
            <person name="Rusch D."/>
            <person name="Podicherti R."/>
            <person name="Tsui H.-C.T."/>
            <person name="Winkler M.E."/>
        </authorList>
    </citation>
    <scope>NUCLEOTIDE SEQUENCE</scope>
</reference>
<organism evidence="1">
    <name type="scientific">marine metagenome</name>
    <dbReference type="NCBI Taxonomy" id="408172"/>
    <lineage>
        <taxon>unclassified sequences</taxon>
        <taxon>metagenomes</taxon>
        <taxon>ecological metagenomes</taxon>
    </lineage>
</organism>
<dbReference type="GO" id="GO:0003824">
    <property type="term" value="F:catalytic activity"/>
    <property type="evidence" value="ECO:0007669"/>
    <property type="project" value="InterPro"/>
</dbReference>
<dbReference type="SUPFAM" id="SSF55931">
    <property type="entry name" value="Glutamine synthetase/guanido kinase"/>
    <property type="match status" value="1"/>
</dbReference>